<gene>
    <name evidence="2" type="ORF">AAG570_007970</name>
</gene>
<feature type="compositionally biased region" description="Pro residues" evidence="1">
    <location>
        <begin position="249"/>
        <end position="269"/>
    </location>
</feature>
<evidence type="ECO:0000256" key="1">
    <source>
        <dbReference type="SAM" id="MobiDB-lite"/>
    </source>
</evidence>
<reference evidence="2 3" key="1">
    <citation type="submission" date="2024-07" db="EMBL/GenBank/DDBJ databases">
        <title>Chromosome-level genome assembly of the water stick insect Ranatra chinensis (Heteroptera: Nepidae).</title>
        <authorList>
            <person name="Liu X."/>
        </authorList>
    </citation>
    <scope>NUCLEOTIDE SEQUENCE [LARGE SCALE GENOMIC DNA]</scope>
    <source>
        <strain evidence="2">Cailab_2021Rc</strain>
        <tissue evidence="2">Muscle</tissue>
    </source>
</reference>
<keyword evidence="3" id="KW-1185">Reference proteome</keyword>
<evidence type="ECO:0000313" key="3">
    <source>
        <dbReference type="Proteomes" id="UP001558652"/>
    </source>
</evidence>
<dbReference type="Proteomes" id="UP001558652">
    <property type="component" value="Unassembled WGS sequence"/>
</dbReference>
<organism evidence="2 3">
    <name type="scientific">Ranatra chinensis</name>
    <dbReference type="NCBI Taxonomy" id="642074"/>
    <lineage>
        <taxon>Eukaryota</taxon>
        <taxon>Metazoa</taxon>
        <taxon>Ecdysozoa</taxon>
        <taxon>Arthropoda</taxon>
        <taxon>Hexapoda</taxon>
        <taxon>Insecta</taxon>
        <taxon>Pterygota</taxon>
        <taxon>Neoptera</taxon>
        <taxon>Paraneoptera</taxon>
        <taxon>Hemiptera</taxon>
        <taxon>Heteroptera</taxon>
        <taxon>Panheteroptera</taxon>
        <taxon>Nepomorpha</taxon>
        <taxon>Nepidae</taxon>
        <taxon>Ranatrinae</taxon>
        <taxon>Ranatra</taxon>
    </lineage>
</organism>
<dbReference type="AlphaFoldDB" id="A0ABD0XTF5"/>
<evidence type="ECO:0008006" key="4">
    <source>
        <dbReference type="Google" id="ProtNLM"/>
    </source>
</evidence>
<feature type="compositionally biased region" description="Basic and acidic residues" evidence="1">
    <location>
        <begin position="280"/>
        <end position="292"/>
    </location>
</feature>
<feature type="compositionally biased region" description="Pro residues" evidence="1">
    <location>
        <begin position="52"/>
        <end position="69"/>
    </location>
</feature>
<evidence type="ECO:0000313" key="2">
    <source>
        <dbReference type="EMBL" id="KAL1110439.1"/>
    </source>
</evidence>
<name>A0ABD0XTF5_9HEMI</name>
<feature type="compositionally biased region" description="Basic and acidic residues" evidence="1">
    <location>
        <begin position="1"/>
        <end position="10"/>
    </location>
</feature>
<feature type="region of interest" description="Disordered" evidence="1">
    <location>
        <begin position="41"/>
        <end position="148"/>
    </location>
</feature>
<protein>
    <recommendedName>
        <fullName evidence="4">Non-specific serine/threonine protein kinase</fullName>
    </recommendedName>
</protein>
<feature type="region of interest" description="Disordered" evidence="1">
    <location>
        <begin position="249"/>
        <end position="314"/>
    </location>
</feature>
<accession>A0ABD0XTF5</accession>
<comment type="caution">
    <text evidence="2">The sequence shown here is derived from an EMBL/GenBank/DDBJ whole genome shotgun (WGS) entry which is preliminary data.</text>
</comment>
<dbReference type="EMBL" id="JBFDAA010000022">
    <property type="protein sequence ID" value="KAL1110439.1"/>
    <property type="molecule type" value="Genomic_DNA"/>
</dbReference>
<proteinExistence type="predicted"/>
<sequence>MFYENEKQETSEIVSPSPGDRVKQIVQSTLGPYDNVKHLLEEPKQLLGYDGAPPPSPAPSQVQQPPPVHQPSSAAPGKPTHHRPPPHEFKKPPTSSHPIRPINHHHNTSASRGGFVKPADGKPGHGGRGFYPGQPLKHSGTGDHRSNGLISKVPPPAPYHHRPTIKSSLPRLHIDNNPMQTKDYNNGCQNDVENILKEMTDLSMMTPLTAIAATPRKEVETKFNFNPETFQGPVVKHVSPVLPPISYPLSPPKPESPPPFPVSPPPATPGPQKSRLLEGSCRERGTRWKEGPLEPSGRKPAAQQAARPGSQKHNIGINFGRQLKFEVFGVKVDYGAIRSFKNLVRDLLVLYRDTGMCGVQ</sequence>
<feature type="region of interest" description="Disordered" evidence="1">
    <location>
        <begin position="1"/>
        <end position="21"/>
    </location>
</feature>